<keyword evidence="1" id="KW-1133">Transmembrane helix</keyword>
<dbReference type="GeneID" id="37878749"/>
<sequence length="195" mass="21059">MRRRAAVVWLVVAAAIVPMWITALYGGLPTGVLEINYALTDIRPLDGFVAVPGKLTPSQVGVITWIALLGLMGVLAGLHRFMESTVRPTSPEADGGQFVVPDWFVTDKRWVVEYHPGVESSEGLLVVGALSVLAIACAMLFAAEFATLVRTQYIGLYATGMFVSLAAMTAAFYAWFMPHVEVAEYRGHDLGGETP</sequence>
<feature type="transmembrane region" description="Helical" evidence="1">
    <location>
        <begin position="154"/>
        <end position="176"/>
    </location>
</feature>
<feature type="transmembrane region" description="Helical" evidence="1">
    <location>
        <begin position="60"/>
        <end position="78"/>
    </location>
</feature>
<dbReference type="KEGG" id="hdf:AArcSl_2392"/>
<evidence type="ECO:0000313" key="2">
    <source>
        <dbReference type="EMBL" id="AUX10014.1"/>
    </source>
</evidence>
<dbReference type="Proteomes" id="UP000263012">
    <property type="component" value="Chromosome"/>
</dbReference>
<feature type="transmembrane region" description="Helical" evidence="1">
    <location>
        <begin position="123"/>
        <end position="142"/>
    </location>
</feature>
<accession>A0A343TLP2</accession>
<dbReference type="EMBL" id="CP025066">
    <property type="protein sequence ID" value="AUX10014.1"/>
    <property type="molecule type" value="Genomic_DNA"/>
</dbReference>
<evidence type="ECO:0000313" key="3">
    <source>
        <dbReference type="Proteomes" id="UP000263012"/>
    </source>
</evidence>
<feature type="transmembrane region" description="Helical" evidence="1">
    <location>
        <begin position="7"/>
        <end position="28"/>
    </location>
</feature>
<keyword evidence="1" id="KW-0812">Transmembrane</keyword>
<protein>
    <submittedName>
        <fullName evidence="2">Uncharacterized protein</fullName>
    </submittedName>
</protein>
<organism evidence="2 3">
    <name type="scientific">Halalkaliarchaeum desulfuricum</name>
    <dbReference type="NCBI Taxonomy" id="2055893"/>
    <lineage>
        <taxon>Archaea</taxon>
        <taxon>Methanobacteriati</taxon>
        <taxon>Methanobacteriota</taxon>
        <taxon>Stenosarchaea group</taxon>
        <taxon>Halobacteria</taxon>
        <taxon>Halobacteriales</taxon>
        <taxon>Haloferacaceae</taxon>
        <taxon>Halalkaliarchaeum</taxon>
    </lineage>
</organism>
<name>A0A343TLP2_9EURY</name>
<keyword evidence="1" id="KW-0472">Membrane</keyword>
<dbReference type="RefSeq" id="WP_119819550.1">
    <property type="nucleotide sequence ID" value="NZ_CP025066.1"/>
</dbReference>
<reference evidence="3" key="1">
    <citation type="submission" date="2017-11" db="EMBL/GenBank/DDBJ databases">
        <title>Phenotypic and genomic properties of facultatively anaerobic sulfur-reducing natronoarchaea from hypersaline soda lakes.</title>
        <authorList>
            <person name="Sorokin D.Y."/>
            <person name="Kublanov I.V."/>
            <person name="Roman P."/>
            <person name="Sinninghe Damste J.S."/>
            <person name="Golyshin P.N."/>
            <person name="Rojo D."/>
            <person name="Ciordia S."/>
            <person name="Mena M.D.C."/>
            <person name="Ferrer M."/>
            <person name="Messina E."/>
            <person name="Smedile F."/>
            <person name="La Spada G."/>
            <person name="La Cono V."/>
            <person name="Yakimov M.M."/>
        </authorList>
    </citation>
    <scope>NUCLEOTIDE SEQUENCE [LARGE SCALE GENOMIC DNA]</scope>
    <source>
        <strain evidence="3">AArc-Sl</strain>
    </source>
</reference>
<evidence type="ECO:0000256" key="1">
    <source>
        <dbReference type="SAM" id="Phobius"/>
    </source>
</evidence>
<proteinExistence type="predicted"/>
<keyword evidence="3" id="KW-1185">Reference proteome</keyword>
<gene>
    <name evidence="2" type="ORF">AArcSl_2392</name>
</gene>
<dbReference type="AlphaFoldDB" id="A0A343TLP2"/>